<name>A0A8J4ALL5_9ACTN</name>
<dbReference type="EMBL" id="BOPO01000151">
    <property type="protein sequence ID" value="GIL32052.1"/>
    <property type="molecule type" value="Genomic_DNA"/>
</dbReference>
<dbReference type="AlphaFoldDB" id="A0A8J4ALL5"/>
<organism evidence="7 8">
    <name type="scientific">Actinocatenispora comari</name>
    <dbReference type="NCBI Taxonomy" id="2807577"/>
    <lineage>
        <taxon>Bacteria</taxon>
        <taxon>Bacillati</taxon>
        <taxon>Actinomycetota</taxon>
        <taxon>Actinomycetes</taxon>
        <taxon>Micromonosporales</taxon>
        <taxon>Micromonosporaceae</taxon>
        <taxon>Actinocatenispora</taxon>
    </lineage>
</organism>
<keyword evidence="2 5" id="KW-0812">Transmembrane</keyword>
<feature type="transmembrane region" description="Helical" evidence="5">
    <location>
        <begin position="346"/>
        <end position="370"/>
    </location>
</feature>
<gene>
    <name evidence="7" type="ORF">NUM_73060</name>
</gene>
<evidence type="ECO:0000313" key="8">
    <source>
        <dbReference type="Proteomes" id="UP000614996"/>
    </source>
</evidence>
<reference evidence="8" key="1">
    <citation type="journal article" date="2021" name="Int. J. Syst. Evol. Microbiol.">
        <title>Actinocatenispora comari sp. nov., an endophytic actinomycete isolated from aerial parts of Comarum salesowianum.</title>
        <authorList>
            <person name="Oyunbileg N."/>
            <person name="Iizaka Y."/>
            <person name="Hamada M."/>
            <person name="Davaapurev B.O."/>
            <person name="Fukumoto A."/>
            <person name="Tsetseg B."/>
            <person name="Kato F."/>
            <person name="Tamura T."/>
            <person name="Batkhuu J."/>
            <person name="Anzai Y."/>
        </authorList>
    </citation>
    <scope>NUCLEOTIDE SEQUENCE [LARGE SCALE GENOMIC DNA]</scope>
    <source>
        <strain evidence="8">NUM-2625</strain>
    </source>
</reference>
<evidence type="ECO:0000256" key="5">
    <source>
        <dbReference type="SAM" id="Phobius"/>
    </source>
</evidence>
<accession>A0A8J4ALL5</accession>
<feature type="transmembrane region" description="Helical" evidence="5">
    <location>
        <begin position="452"/>
        <end position="474"/>
    </location>
</feature>
<feature type="transmembrane region" description="Helical" evidence="5">
    <location>
        <begin position="376"/>
        <end position="404"/>
    </location>
</feature>
<feature type="transmembrane region" description="Helical" evidence="5">
    <location>
        <begin position="21"/>
        <end position="41"/>
    </location>
</feature>
<keyword evidence="4 5" id="KW-0472">Membrane</keyword>
<feature type="transmembrane region" description="Helical" evidence="5">
    <location>
        <begin position="96"/>
        <end position="119"/>
    </location>
</feature>
<evidence type="ECO:0000256" key="2">
    <source>
        <dbReference type="ARBA" id="ARBA00022692"/>
    </source>
</evidence>
<protein>
    <submittedName>
        <fullName evidence="7">Amino acid permease</fullName>
    </submittedName>
</protein>
<comment type="subcellular location">
    <subcellularLocation>
        <location evidence="1">Membrane</location>
        <topology evidence="1">Multi-pass membrane protein</topology>
    </subcellularLocation>
</comment>
<feature type="transmembrane region" description="Helical" evidence="5">
    <location>
        <begin position="53"/>
        <end position="75"/>
    </location>
</feature>
<feature type="transmembrane region" description="Helical" evidence="5">
    <location>
        <begin position="164"/>
        <end position="188"/>
    </location>
</feature>
<evidence type="ECO:0000256" key="3">
    <source>
        <dbReference type="ARBA" id="ARBA00022989"/>
    </source>
</evidence>
<comment type="caution">
    <text evidence="7">The sequence shown here is derived from an EMBL/GenBank/DDBJ whole genome shotgun (WGS) entry which is preliminary data.</text>
</comment>
<dbReference type="InterPro" id="IPR050367">
    <property type="entry name" value="APC_superfamily"/>
</dbReference>
<feature type="transmembrane region" description="Helical" evidence="5">
    <location>
        <begin position="300"/>
        <end position="325"/>
    </location>
</feature>
<dbReference type="Pfam" id="PF00324">
    <property type="entry name" value="AA_permease"/>
    <property type="match status" value="1"/>
</dbReference>
<evidence type="ECO:0000256" key="1">
    <source>
        <dbReference type="ARBA" id="ARBA00004141"/>
    </source>
</evidence>
<feature type="transmembrane region" description="Helical" evidence="5">
    <location>
        <begin position="208"/>
        <end position="233"/>
    </location>
</feature>
<evidence type="ECO:0000256" key="4">
    <source>
        <dbReference type="ARBA" id="ARBA00023136"/>
    </source>
</evidence>
<feature type="transmembrane region" description="Helical" evidence="5">
    <location>
        <begin position="416"/>
        <end position="440"/>
    </location>
</feature>
<dbReference type="InterPro" id="IPR004841">
    <property type="entry name" value="AA-permease/SLC12A_dom"/>
</dbReference>
<dbReference type="Gene3D" id="1.20.1740.10">
    <property type="entry name" value="Amino acid/polyamine transporter I"/>
    <property type="match status" value="1"/>
</dbReference>
<dbReference type="GO" id="GO:0055085">
    <property type="term" value="P:transmembrane transport"/>
    <property type="evidence" value="ECO:0007669"/>
    <property type="project" value="InterPro"/>
</dbReference>
<proteinExistence type="predicted"/>
<keyword evidence="8" id="KW-1185">Reference proteome</keyword>
<dbReference type="GO" id="GO:0016020">
    <property type="term" value="C:membrane"/>
    <property type="evidence" value="ECO:0007669"/>
    <property type="project" value="UniProtKB-SubCell"/>
</dbReference>
<dbReference type="PANTHER" id="PTHR42770">
    <property type="entry name" value="AMINO ACID TRANSPORTER-RELATED"/>
    <property type="match status" value="1"/>
</dbReference>
<dbReference type="PIRSF" id="PIRSF006060">
    <property type="entry name" value="AA_transporter"/>
    <property type="match status" value="1"/>
</dbReference>
<dbReference type="PANTHER" id="PTHR42770:SF16">
    <property type="entry name" value="AMINO ACID PERMEASE"/>
    <property type="match status" value="1"/>
</dbReference>
<evidence type="ECO:0000313" key="7">
    <source>
        <dbReference type="EMBL" id="GIL32052.1"/>
    </source>
</evidence>
<dbReference type="Proteomes" id="UP000614996">
    <property type="component" value="Unassembled WGS sequence"/>
</dbReference>
<feature type="transmembrane region" description="Helical" evidence="5">
    <location>
        <begin position="245"/>
        <end position="268"/>
    </location>
</feature>
<sequence>MAHTLADQPVLVRLLRRDLTAGEVLAFIIGAMAPLLVTTGVNPTAIGATGLTNLAIVYVVVAIVLLLFIPGYLAVSRLLPNPGAFYAIAARGSSRSIALGAGYVALFAYGALCIAAFGLWGATVAPQVSSLTGLNVRPWQAMLVAWVAVLALGLLRVKITGRVVLILLAAEIAFVTVADLVMFAHPFGGHAQWQSWSVSSLSLSGGHAGAFGAAFCICFLGIVGIEGGGTLFLDSRDGHRTIRRGTIAAAMVIVALYLATAWATAWAAGDTHLVARAGAEQQNLLFDLARPYLGPVLTNIGAVLLDTSVFIGMVSFSTFWSRYAYSMASEGLLPAAMARTRPKAGVPAGATLTLMGFALAAIVLWAVTGLDPLVTLFFYGGTFGGFGVMVLFTITSVSVIGFYLRHRRHRQRDSIWVRLIFPGLAAIALTGAVVLAVTHYDLMLGVTADNPLRVVLPAVFGVILVVCGLVGLTMRIVNRGRYDRIGLGVQAATGVAERVDLDDDALTGAGEVAP</sequence>
<feature type="domain" description="Amino acid permease/ SLC12A" evidence="6">
    <location>
        <begin position="29"/>
        <end position="473"/>
    </location>
</feature>
<feature type="transmembrane region" description="Helical" evidence="5">
    <location>
        <begin position="139"/>
        <end position="157"/>
    </location>
</feature>
<evidence type="ECO:0000259" key="6">
    <source>
        <dbReference type="Pfam" id="PF00324"/>
    </source>
</evidence>
<keyword evidence="3 5" id="KW-1133">Transmembrane helix</keyword>